<dbReference type="InterPro" id="IPR029030">
    <property type="entry name" value="Caspase-like_dom_sf"/>
</dbReference>
<feature type="domain" description="CHAT" evidence="1">
    <location>
        <begin position="1134"/>
        <end position="1410"/>
    </location>
</feature>
<dbReference type="InterPro" id="IPR055803">
    <property type="entry name" value="DUF7379"/>
</dbReference>
<dbReference type="SUPFAM" id="SSF52129">
    <property type="entry name" value="Caspase-like"/>
    <property type="match status" value="1"/>
</dbReference>
<evidence type="ECO:0000259" key="1">
    <source>
        <dbReference type="Pfam" id="PF12770"/>
    </source>
</evidence>
<keyword evidence="4" id="KW-1185">Reference proteome</keyword>
<organism evidence="3 4">
    <name type="scientific">Nocardioides donggukensis</name>
    <dbReference type="NCBI Taxonomy" id="2774019"/>
    <lineage>
        <taxon>Bacteria</taxon>
        <taxon>Bacillati</taxon>
        <taxon>Actinomycetota</taxon>
        <taxon>Actinomycetes</taxon>
        <taxon>Propionibacteriales</taxon>
        <taxon>Nocardioidaceae</taxon>
        <taxon>Nocardioides</taxon>
    </lineage>
</organism>
<dbReference type="EMBL" id="JACYXZ010000002">
    <property type="protein sequence ID" value="MBD8869308.1"/>
    <property type="molecule type" value="Genomic_DNA"/>
</dbReference>
<sequence>MAGDLLIRGQQRLDAAPEDDFAQIYGGQVRYVPRVRVITRAGGARGTQDRVPLDGDDDDIVEIETADGVVTFTSLRQARGRARGERTQYLDEAFGGARRGGSPVVDVRVIDFSPLKSEVKDDLTLLRQPDTWALDKAGRLLLREPARAAMQRIAAWLDKPVLDNAAEELRRKRPKVRGLYAVDKQLRLDPGDRLEEERARALSVDEPILVLLHGTFSHTEAAFGGLRGAEAWETFADKYDDRIVALEHATLCQSPLQNAIDLATLLPEGARLHMISHSRGGLIGDCLSFVQAHDGADLDLDLFDKRPRPSFLPQGDADPRREQFEELGRVVHERNLRIERFARVACPGSGTLLVSRRIDKYASFLFNVLKLAPGLQGTGVIEAVKLIVLTFLDQRSDVLAVPGLEAMMPESPFIGTLNMRARTKAADGMAVIAGDVEGSGVLKRLKVLGADAFFLADHDMVVNTRAMIGGVPRVDPRVATFRGSAYSHSSYFTDAAARAATLGWLDGKAEGFEPELVTKRHRWSRRRDATIAADGCVLIVPDLMGSTVSVGGRRVWPVPAELSRGLEDFLSNDGWNADGLVSPYDPILEALDAVGFRVEVFPYDGRRPLNETARQLCDRVRELFDRPESTLHVVTHGAGGRILRLAHALEPATIGRTGRRVLLSPPLEGSVLAAARVDGLDPLSAALSVLTGITTDDVGKLVKEHFPSLTELASKPEDDSAPWLGYVSVYGRARTTIVPRTVRRGAAGRADGFGLSPSGDGHVLPLKSHGEEEVLYVDAPFDDLVSADEPVELVISLLLEPGAALRGQDVRAPGSNITTDKATVAPAEYTALLPDADDLVWRSMGAPRPAVRRGRLDVSVVHGNLTAARERLVVGTQDGTPMGGAEKALDERLEGALSRHRLVGQYPGRLSSCQLFVRSDLEGPGAAIIGLGGPGDLTPGALTAGYTQAVERLVAALPEDPQGERVGREIELGTVLIGTTSLGGLNVASAVNAAITGVRRANRRIRDLEMDTQVTTLRIYELFEERAKEALEAAAKITDNDADGGDALVVKKVLVEGVGRRAGSPSAAYAEDRWRSIRVNIPKVGSGGTDTMDLFFNEIGRTAGAETLLGRGQRRIIDELIERCVGTPYVDEQTYNTLYELVVPRPMKGQGRPSEHIMYVLDDHAAKLPFEMFATRSFDDRLIPTATEVGMIRRLEIGARPAAVRPSSGRRALVIGDPYAGDDFEPLPGARHEAEVVADLLESRRFRVTRLISRRDRDPKVGTVDVLNALFAHEYRIIHIAAHGTFHRKVLVRNGVMIGPNTRLTALELRQLQTTPDLVFLNACHSGARVDHANELAANVARSFIDDGVRAVVATGWAVDDRPAGDFAQAFYSGLLGGENLGMATLNARKLVHRVHGRTSNTWGAYQVYGEPAFQFERDTTLVVVDDPKSRLEFRSRLALLADRARGSRSSHLQHTSIAALQAADGAELAAIQEDLEKLEKEAGENKWLQGLEYQEVGEVWRDLADYDNAIRAYESALAGGGSAAGLDIVAQLVSAHAHEGANHVRTGPGKCIVDHFGRACKLLELWNDLVSVDTQRLPDDPRPAGVGADHLRSRANLEQHMLWLSVEEHAGLDEAIERTRSHFQAACDANPGDAGEHYLELGATVLAWLQWHRRQRRASRPAPATLENRAVAAHEAAVQAPWSSEPFERQRVADAELALHLLTGRPGWEQVRAGYERAFRKSVSVREREAVVLYLELIHRVLPPGSPRLASVDRLRRSLATWVPGFQAS</sequence>
<gene>
    <name evidence="3" type="ORF">IE331_06700</name>
</gene>
<proteinExistence type="predicted"/>
<protein>
    <submittedName>
        <fullName evidence="3">CHAT domain-containing protein</fullName>
    </submittedName>
</protein>
<dbReference type="Pfam" id="PF12770">
    <property type="entry name" value="CHAT"/>
    <property type="match status" value="1"/>
</dbReference>
<dbReference type="RefSeq" id="WP_192141911.1">
    <property type="nucleotide sequence ID" value="NZ_JACYXZ010000002.1"/>
</dbReference>
<dbReference type="Pfam" id="PF24096">
    <property type="entry name" value="DUF7379"/>
    <property type="match status" value="1"/>
</dbReference>
<dbReference type="InterPro" id="IPR029058">
    <property type="entry name" value="AB_hydrolase_fold"/>
</dbReference>
<dbReference type="InterPro" id="IPR024983">
    <property type="entry name" value="CHAT_dom"/>
</dbReference>
<evidence type="ECO:0000313" key="3">
    <source>
        <dbReference type="EMBL" id="MBD8869308.1"/>
    </source>
</evidence>
<name>A0A927PZ04_9ACTN</name>
<evidence type="ECO:0000259" key="2">
    <source>
        <dbReference type="Pfam" id="PF24096"/>
    </source>
</evidence>
<dbReference type="Gene3D" id="3.40.50.1820">
    <property type="entry name" value="alpha/beta hydrolase"/>
    <property type="match status" value="1"/>
</dbReference>
<comment type="caution">
    <text evidence="3">The sequence shown here is derived from an EMBL/GenBank/DDBJ whole genome shotgun (WGS) entry which is preliminary data.</text>
</comment>
<accession>A0A927PZ04</accession>
<feature type="domain" description="DUF7379" evidence="2">
    <location>
        <begin position="209"/>
        <end position="285"/>
    </location>
</feature>
<evidence type="ECO:0000313" key="4">
    <source>
        <dbReference type="Proteomes" id="UP000616839"/>
    </source>
</evidence>
<reference evidence="3" key="1">
    <citation type="submission" date="2020-09" db="EMBL/GenBank/DDBJ databases">
        <title>Nocardioides sp. strain MJB4 16S ribosomal RNA gene Genome sequencing and assembly.</title>
        <authorList>
            <person name="Kim I."/>
        </authorList>
    </citation>
    <scope>NUCLEOTIDE SEQUENCE</scope>
    <source>
        <strain evidence="3">MJB4</strain>
    </source>
</reference>
<dbReference type="Proteomes" id="UP000616839">
    <property type="component" value="Unassembled WGS sequence"/>
</dbReference>